<dbReference type="InterPro" id="IPR017956">
    <property type="entry name" value="AT_hook_DNA-bd_motif"/>
</dbReference>
<evidence type="ECO:0000313" key="3">
    <source>
        <dbReference type="EMBL" id="CAH0110214.1"/>
    </source>
</evidence>
<name>A0A8J2WSV8_9CRUS</name>
<evidence type="ECO:0000313" key="4">
    <source>
        <dbReference type="Proteomes" id="UP000789390"/>
    </source>
</evidence>
<evidence type="ECO:0000259" key="2">
    <source>
        <dbReference type="Pfam" id="PF10551"/>
    </source>
</evidence>
<protein>
    <recommendedName>
        <fullName evidence="2">MULE transposase domain-containing protein</fullName>
    </recommendedName>
</protein>
<accession>A0A8J2WSV8</accession>
<dbReference type="OrthoDB" id="6380094at2759"/>
<dbReference type="GO" id="GO:0003677">
    <property type="term" value="F:DNA binding"/>
    <property type="evidence" value="ECO:0007669"/>
    <property type="project" value="InterPro"/>
</dbReference>
<organism evidence="3 4">
    <name type="scientific">Daphnia galeata</name>
    <dbReference type="NCBI Taxonomy" id="27404"/>
    <lineage>
        <taxon>Eukaryota</taxon>
        <taxon>Metazoa</taxon>
        <taxon>Ecdysozoa</taxon>
        <taxon>Arthropoda</taxon>
        <taxon>Crustacea</taxon>
        <taxon>Branchiopoda</taxon>
        <taxon>Diplostraca</taxon>
        <taxon>Cladocera</taxon>
        <taxon>Anomopoda</taxon>
        <taxon>Daphniidae</taxon>
        <taxon>Daphnia</taxon>
    </lineage>
</organism>
<dbReference type="AlphaFoldDB" id="A0A8J2WSV8"/>
<feature type="region of interest" description="Disordered" evidence="1">
    <location>
        <begin position="548"/>
        <end position="616"/>
    </location>
</feature>
<feature type="compositionally biased region" description="Basic residues" evidence="1">
    <location>
        <begin position="597"/>
        <end position="608"/>
    </location>
</feature>
<dbReference type="InterPro" id="IPR018289">
    <property type="entry name" value="MULE_transposase_dom"/>
</dbReference>
<proteinExistence type="predicted"/>
<gene>
    <name evidence="3" type="ORF">DGAL_LOCUS13767</name>
</gene>
<keyword evidence="4" id="KW-1185">Reference proteome</keyword>
<dbReference type="SMART" id="SM00384">
    <property type="entry name" value="AT_hook"/>
    <property type="match status" value="2"/>
</dbReference>
<reference evidence="3" key="1">
    <citation type="submission" date="2021-11" db="EMBL/GenBank/DDBJ databases">
        <authorList>
            <person name="Schell T."/>
        </authorList>
    </citation>
    <scope>NUCLEOTIDE SEQUENCE</scope>
    <source>
        <strain evidence="3">M5</strain>
    </source>
</reference>
<evidence type="ECO:0000256" key="1">
    <source>
        <dbReference type="SAM" id="MobiDB-lite"/>
    </source>
</evidence>
<feature type="compositionally biased region" description="Basic residues" evidence="1">
    <location>
        <begin position="356"/>
        <end position="366"/>
    </location>
</feature>
<feature type="compositionally biased region" description="Polar residues" evidence="1">
    <location>
        <begin position="371"/>
        <end position="383"/>
    </location>
</feature>
<feature type="domain" description="MULE transposase" evidence="2">
    <location>
        <begin position="126"/>
        <end position="202"/>
    </location>
</feature>
<dbReference type="PANTHER" id="PTHR47160">
    <property type="entry name" value="PUTATIVE-RELATED"/>
    <property type="match status" value="1"/>
</dbReference>
<dbReference type="EMBL" id="CAKKLH010000301">
    <property type="protein sequence ID" value="CAH0110214.1"/>
    <property type="molecule type" value="Genomic_DNA"/>
</dbReference>
<dbReference type="PANTHER" id="PTHR47160:SF10">
    <property type="entry name" value="MULE TRANSPOSASE DOMAIN-CONTAINING PROTEIN"/>
    <property type="match status" value="1"/>
</dbReference>
<feature type="region of interest" description="Disordered" evidence="1">
    <location>
        <begin position="347"/>
        <end position="388"/>
    </location>
</feature>
<comment type="caution">
    <text evidence="3">The sequence shown here is derived from an EMBL/GenBank/DDBJ whole genome shotgun (WGS) entry which is preliminary data.</text>
</comment>
<dbReference type="Proteomes" id="UP000789390">
    <property type="component" value="Unassembled WGS sequence"/>
</dbReference>
<sequence length="616" mass="69140">MRNGVYTFNRSPHNHGPETHELRRITLVNECVAKAAAQPGNSSEIFREIYRTSYMDTPASFDVALQKKMQNARKKNGPVLPKSIPDIEEICKTFDEYGKTHEGKKFFSKVVDVVVGGVTISGFRRSNYQGHTFPFAYVLMTHRNQLLYEEVMNHILETVTLEYPNFNLSNIKYCMSDFEPAILGAMKVAFPNAVAKGCWFHYGQAIYRKTSELGLSVTYKQKGVVYKIVKELIALALLPAKDILEGFQVYYLILNYPNCSYAKKVMVAHPNFFNFMKALVKSNADTELDLEAVKHAFSLGKSKPVKARIVDRKINDLWTKFDERVINISQFLDLACNFFEPDRDLPRPTFDSSARPARRGNARRGRATAGQCRSRQLQPSGAQPAQPDDANAIVIRQDESLTNDSSSQLQSIDTTANQWDGSLSIATIPQSTAVQQSNITNAIVIRQDDSLTNDSSSQLQSIDTTAHQWDGSLSIATISQSTAVQQWCEPPSVTPLISMATLSPDEAVWLNMPSGEESRSAAQLLERAATIQPLEPVNVLIDFQPNITRARGRPRKSKPNSDELSVNIQPILTRARGRPRKSQQSSENVDHHAPTTRPRKTDRGKKRPSWLVDFEE</sequence>
<dbReference type="Pfam" id="PF10551">
    <property type="entry name" value="MULE"/>
    <property type="match status" value="1"/>
</dbReference>